<keyword evidence="3" id="KW-0732">Signal</keyword>
<proteinExistence type="predicted"/>
<evidence type="ECO:0000313" key="5">
    <source>
        <dbReference type="Proteomes" id="UP000673375"/>
    </source>
</evidence>
<feature type="region of interest" description="Disordered" evidence="1">
    <location>
        <begin position="137"/>
        <end position="188"/>
    </location>
</feature>
<evidence type="ECO:0000256" key="1">
    <source>
        <dbReference type="SAM" id="MobiDB-lite"/>
    </source>
</evidence>
<comment type="caution">
    <text evidence="4">The sequence shown here is derived from an EMBL/GenBank/DDBJ whole genome shotgun (WGS) entry which is preliminary data.</text>
</comment>
<organism evidence="4 5">
    <name type="scientific">Enterococcus larvae</name>
    <dbReference type="NCBI Taxonomy" id="2794352"/>
    <lineage>
        <taxon>Bacteria</taxon>
        <taxon>Bacillati</taxon>
        <taxon>Bacillota</taxon>
        <taxon>Bacilli</taxon>
        <taxon>Lactobacillales</taxon>
        <taxon>Enterococcaceae</taxon>
        <taxon>Enterococcus</taxon>
    </lineage>
</organism>
<feature type="compositionally biased region" description="Low complexity" evidence="1">
    <location>
        <begin position="138"/>
        <end position="166"/>
    </location>
</feature>
<sequence>MKKLIFTALLAVGFFVGASEAKAEEVSVITPAEQQVIDSAQAWVGPLWNATYTAKAEYWAKNVDLSQADADTVMGNMFDAARLINQAGVGYDSFSDYNSLIAKLQEVDPNIASQVIALAAEISSLTGVNTNGDLIVAPTPETPETPTDNTTTPNEENGTTTNNKTETGSESKGTNTTLRSGNSSNGNIMKNTGVSYMNSLAMIILVGVAGLGAMFVSKKQQIK</sequence>
<evidence type="ECO:0000256" key="3">
    <source>
        <dbReference type="SAM" id="SignalP"/>
    </source>
</evidence>
<protein>
    <recommendedName>
        <fullName evidence="6">LPXTG cell wall anchor domain-containing protein</fullName>
    </recommendedName>
</protein>
<accession>A0ABS4CHQ7</accession>
<gene>
    <name evidence="4" type="ORF">I6N96_07670</name>
</gene>
<feature type="chain" id="PRO_5046228490" description="LPXTG cell wall anchor domain-containing protein" evidence="3">
    <location>
        <begin position="24"/>
        <end position="223"/>
    </location>
</feature>
<feature type="compositionally biased region" description="Polar residues" evidence="1">
    <location>
        <begin position="168"/>
        <end position="188"/>
    </location>
</feature>
<dbReference type="EMBL" id="JAEDXU010000003">
    <property type="protein sequence ID" value="MBP1046158.1"/>
    <property type="molecule type" value="Genomic_DNA"/>
</dbReference>
<feature type="transmembrane region" description="Helical" evidence="2">
    <location>
        <begin position="196"/>
        <end position="216"/>
    </location>
</feature>
<evidence type="ECO:0000256" key="2">
    <source>
        <dbReference type="SAM" id="Phobius"/>
    </source>
</evidence>
<keyword evidence="2" id="KW-0812">Transmembrane</keyword>
<feature type="signal peptide" evidence="3">
    <location>
        <begin position="1"/>
        <end position="23"/>
    </location>
</feature>
<keyword evidence="2" id="KW-1133">Transmembrane helix</keyword>
<name>A0ABS4CHQ7_9ENTE</name>
<keyword evidence="2" id="KW-0472">Membrane</keyword>
<dbReference type="Proteomes" id="UP000673375">
    <property type="component" value="Unassembled WGS sequence"/>
</dbReference>
<evidence type="ECO:0000313" key="4">
    <source>
        <dbReference type="EMBL" id="MBP1046158.1"/>
    </source>
</evidence>
<keyword evidence="5" id="KW-1185">Reference proteome</keyword>
<reference evidence="4 5" key="1">
    <citation type="submission" date="2020-12" db="EMBL/GenBank/DDBJ databases">
        <title>Vagococcus allomyrinae sp. nov. and Enterococcus lavae sp. nov., isolated from the larvae of Allomyrina dichotoma.</title>
        <authorList>
            <person name="Lee S.D."/>
        </authorList>
    </citation>
    <scope>NUCLEOTIDE SEQUENCE [LARGE SCALE GENOMIC DNA]</scope>
    <source>
        <strain evidence="4 5">BWM-S5</strain>
    </source>
</reference>
<evidence type="ECO:0008006" key="6">
    <source>
        <dbReference type="Google" id="ProtNLM"/>
    </source>
</evidence>
<dbReference type="RefSeq" id="WP_209556978.1">
    <property type="nucleotide sequence ID" value="NZ_JAEDXU010000003.1"/>
</dbReference>